<gene>
    <name evidence="7" type="primary">LOC101852015</name>
</gene>
<dbReference type="GeneID" id="101852015"/>
<feature type="repeat" description="ANK" evidence="3">
    <location>
        <begin position="254"/>
        <end position="287"/>
    </location>
</feature>
<keyword evidence="1" id="KW-0677">Repeat</keyword>
<keyword evidence="6" id="KW-1185">Reference proteome</keyword>
<dbReference type="SMART" id="SM00248">
    <property type="entry name" value="ANK"/>
    <property type="match status" value="15"/>
</dbReference>
<dbReference type="PROSITE" id="PS50225">
    <property type="entry name" value="SOCS"/>
    <property type="match status" value="1"/>
</dbReference>
<dbReference type="Pfam" id="PF12796">
    <property type="entry name" value="Ank_2"/>
    <property type="match status" value="4"/>
</dbReference>
<feature type="repeat" description="ANK" evidence="3">
    <location>
        <begin position="800"/>
        <end position="832"/>
    </location>
</feature>
<feature type="region of interest" description="Disordered" evidence="4">
    <location>
        <begin position="1"/>
        <end position="147"/>
    </location>
</feature>
<dbReference type="InterPro" id="IPR002110">
    <property type="entry name" value="Ankyrin_rpt"/>
</dbReference>
<name>A0ABM0ZYN3_APLCA</name>
<feature type="compositionally biased region" description="Basic residues" evidence="4">
    <location>
        <begin position="52"/>
        <end position="62"/>
    </location>
</feature>
<dbReference type="PROSITE" id="PS50088">
    <property type="entry name" value="ANK_REPEAT"/>
    <property type="match status" value="5"/>
</dbReference>
<dbReference type="Gene3D" id="1.25.40.20">
    <property type="entry name" value="Ankyrin repeat-containing domain"/>
    <property type="match status" value="5"/>
</dbReference>
<evidence type="ECO:0000259" key="5">
    <source>
        <dbReference type="PROSITE" id="PS50225"/>
    </source>
</evidence>
<keyword evidence="2 3" id="KW-0040">ANK repeat</keyword>
<feature type="repeat" description="ANK" evidence="3">
    <location>
        <begin position="767"/>
        <end position="799"/>
    </location>
</feature>
<dbReference type="PROSITE" id="PS50297">
    <property type="entry name" value="ANK_REP_REGION"/>
    <property type="match status" value="2"/>
</dbReference>
<evidence type="ECO:0000313" key="6">
    <source>
        <dbReference type="Proteomes" id="UP000694888"/>
    </source>
</evidence>
<feature type="compositionally biased region" description="Polar residues" evidence="4">
    <location>
        <begin position="24"/>
        <end position="38"/>
    </location>
</feature>
<accession>A0ABM0ZYN3</accession>
<dbReference type="PANTHER" id="PTHR24198:SF165">
    <property type="entry name" value="ANKYRIN REPEAT-CONTAINING PROTEIN-RELATED"/>
    <property type="match status" value="1"/>
</dbReference>
<feature type="domain" description="SOCS box" evidence="5">
    <location>
        <begin position="1012"/>
        <end position="1057"/>
    </location>
</feature>
<dbReference type="PANTHER" id="PTHR24198">
    <property type="entry name" value="ANKYRIN REPEAT AND PROTEIN KINASE DOMAIN-CONTAINING PROTEIN"/>
    <property type="match status" value="1"/>
</dbReference>
<dbReference type="SUPFAM" id="SSF48403">
    <property type="entry name" value="Ankyrin repeat"/>
    <property type="match status" value="3"/>
</dbReference>
<dbReference type="RefSeq" id="XP_012937255.1">
    <property type="nucleotide sequence ID" value="XM_013081801.2"/>
</dbReference>
<sequence>MREYGCESLQDGGQAQDERRSMPAANNTSGPNEQNCTGLHNGHAADQNAALHARRRRRRSQHVAHSTTASCEKARQQAPAGTTRKRMASACKRKQNCHDSDSVTPVKREKAVTSQSAPCHSSTSSSQSHHSLRSRSKKLGGNPNSSSCLDVPAESLIEAVEAGQSTRVAEMLKTSSESFSSVLGVALLKAVARGELSMVQQLIHHGADVSETLGGKNCCHIAVERGYVDIVEFLLEFLSRSESGRCVANAPDKSGNTALLLCQSATNADSLTKLFLSHGIEIDAQNHEGKASLMEAVQYKNISATWQLLQAGANVELTDMRGDTAMSLASALGMDGLVEALGKDAGDQGLTPIMKAVVAKNTDLLALLLFSRQFDVNETVKIPCFETKLWQPTDTALTMFLNSKLETLLGPVTWRVENEKNLLNFKSSFSLKELELVALLVKAGAQIHSPGAQNRFLRYDSPFLMAVKLGNVKLLNVLMKNQRWVRNKLCHNHYDYASALEYAAKNSLCDIVDALAPGIEFLDELLNLKYQWRSYRFQSSLNIAMKVANEKCVHRLLKLFKSLDVDRTMTAAVETGRYHVYKMIRYAFREKFDQLVSREAGTKWLCFACYSNNYSIVESLLKAGADASGKDTFRQPLKYAMSAKMTELLLRYGASVNKLCYSTINGITSSSALEQAVILNAIDTVKVLMKYGAALDFYVLIHALESPTCHGTIRNLLLSYDIDSSFLNKEGTAYKSLLSIVAGIGDLESVQTLLKKGANVNLSGWRHSPPALHSAVERSNVEIVRCLLDHGADVNIKGYNDETALILAAKTDDGTIISLLVEKGARLNVTNSNSRSALMTAAAFQNFAAFQCLINAGVDLDVKCSNGETILSKLLCRRSFSTCGKFIVCLVRHGAKILSREMLLAVHNSIATGNFQVLSALIHCGGFSPTVFDDRFAVDSSPFCAARCYLVSDFNGVFSPFCMALVCGHEAVARDMLRAFYLTTSDLTQLPRHFKVRELLRRRGFNESLAILDKMSSSPPSLQQLCFARVSDLCGSEPGRKERVNQLELPVLLRESLMFTCSDQLVAGRCCLSRNSHEADSDNSGDTRPETRDRYILY</sequence>
<reference evidence="7" key="1">
    <citation type="submission" date="2025-08" db="UniProtKB">
        <authorList>
            <consortium name="RefSeq"/>
        </authorList>
    </citation>
    <scope>IDENTIFICATION</scope>
</reference>
<protein>
    <submittedName>
        <fullName evidence="7">Uncharacterized protein LOC101852015</fullName>
    </submittedName>
</protein>
<evidence type="ECO:0000256" key="2">
    <source>
        <dbReference type="ARBA" id="ARBA00023043"/>
    </source>
</evidence>
<evidence type="ECO:0000313" key="7">
    <source>
        <dbReference type="RefSeq" id="XP_012937255.1"/>
    </source>
</evidence>
<feature type="compositionally biased region" description="Basic and acidic residues" evidence="4">
    <location>
        <begin position="96"/>
        <end position="111"/>
    </location>
</feature>
<dbReference type="InterPro" id="IPR001496">
    <property type="entry name" value="SOCS_box"/>
</dbReference>
<evidence type="ECO:0000256" key="1">
    <source>
        <dbReference type="ARBA" id="ARBA00022737"/>
    </source>
</evidence>
<proteinExistence type="predicted"/>
<feature type="compositionally biased region" description="Basic residues" evidence="4">
    <location>
        <begin position="83"/>
        <end position="95"/>
    </location>
</feature>
<evidence type="ECO:0000256" key="4">
    <source>
        <dbReference type="SAM" id="MobiDB-lite"/>
    </source>
</evidence>
<dbReference type="Proteomes" id="UP000694888">
    <property type="component" value="Unplaced"/>
</dbReference>
<dbReference type="InterPro" id="IPR036770">
    <property type="entry name" value="Ankyrin_rpt-contain_sf"/>
</dbReference>
<feature type="repeat" description="ANK" evidence="3">
    <location>
        <begin position="600"/>
        <end position="632"/>
    </location>
</feature>
<evidence type="ECO:0000256" key="3">
    <source>
        <dbReference type="PROSITE-ProRule" id="PRU00023"/>
    </source>
</evidence>
<feature type="repeat" description="ANK" evidence="3">
    <location>
        <begin position="288"/>
        <end position="320"/>
    </location>
</feature>
<organism evidence="6 7">
    <name type="scientific">Aplysia californica</name>
    <name type="common">California sea hare</name>
    <dbReference type="NCBI Taxonomy" id="6500"/>
    <lineage>
        <taxon>Eukaryota</taxon>
        <taxon>Metazoa</taxon>
        <taxon>Spiralia</taxon>
        <taxon>Lophotrochozoa</taxon>
        <taxon>Mollusca</taxon>
        <taxon>Gastropoda</taxon>
        <taxon>Heterobranchia</taxon>
        <taxon>Euthyneura</taxon>
        <taxon>Tectipleura</taxon>
        <taxon>Aplysiida</taxon>
        <taxon>Aplysioidea</taxon>
        <taxon>Aplysiidae</taxon>
        <taxon>Aplysia</taxon>
    </lineage>
</organism>
<feature type="compositionally biased region" description="Low complexity" evidence="4">
    <location>
        <begin position="113"/>
        <end position="129"/>
    </location>
</feature>